<name>A0A6J7LE67_9ZZZZ</name>
<evidence type="ECO:0000313" key="1">
    <source>
        <dbReference type="EMBL" id="CAB4966750.1"/>
    </source>
</evidence>
<reference evidence="1" key="1">
    <citation type="submission" date="2020-05" db="EMBL/GenBank/DDBJ databases">
        <authorList>
            <person name="Chiriac C."/>
            <person name="Salcher M."/>
            <person name="Ghai R."/>
            <person name="Kavagutti S V."/>
        </authorList>
    </citation>
    <scope>NUCLEOTIDE SEQUENCE</scope>
</reference>
<proteinExistence type="predicted"/>
<dbReference type="EMBL" id="CAFBMW010000065">
    <property type="protein sequence ID" value="CAB4966750.1"/>
    <property type="molecule type" value="Genomic_DNA"/>
</dbReference>
<protein>
    <submittedName>
        <fullName evidence="1">Unannotated protein</fullName>
    </submittedName>
</protein>
<sequence>MGARIGARRAAPHTRFAGAYTAGSSIVRTPKDRAVPERPEIVCICGSTRFVDEMTTANRDLTFAGAIVLAPGVFLRVEDRGADAPITPEQKAALDELHLRKIDLADRVLVVNPGGYVGESTSREIAYARATGTPVSFTDPD</sequence>
<gene>
    <name evidence="1" type="ORF">UFOPK3662_03899</name>
</gene>
<accession>A0A6J7LE67</accession>
<dbReference type="AlphaFoldDB" id="A0A6J7LE67"/>
<organism evidence="1">
    <name type="scientific">freshwater metagenome</name>
    <dbReference type="NCBI Taxonomy" id="449393"/>
    <lineage>
        <taxon>unclassified sequences</taxon>
        <taxon>metagenomes</taxon>
        <taxon>ecological metagenomes</taxon>
    </lineage>
</organism>